<dbReference type="PANTHER" id="PTHR34856">
    <property type="entry name" value="PROTEIN NRFD"/>
    <property type="match status" value="1"/>
</dbReference>
<feature type="transmembrane region" description="Helical" evidence="7">
    <location>
        <begin position="277"/>
        <end position="300"/>
    </location>
</feature>
<feature type="transmembrane region" description="Helical" evidence="7">
    <location>
        <begin position="132"/>
        <end position="158"/>
    </location>
</feature>
<evidence type="ECO:0000256" key="7">
    <source>
        <dbReference type="SAM" id="Phobius"/>
    </source>
</evidence>
<comment type="subcellular location">
    <subcellularLocation>
        <location evidence="1">Cell membrane</location>
        <topology evidence="1">Multi-pass membrane protein</topology>
    </subcellularLocation>
</comment>
<dbReference type="RefSeq" id="WP_103262631.1">
    <property type="nucleotide sequence ID" value="NZ_PPEL01000009.1"/>
</dbReference>
<dbReference type="Pfam" id="PF03916">
    <property type="entry name" value="NrfD"/>
    <property type="match status" value="1"/>
</dbReference>
<evidence type="ECO:0000256" key="6">
    <source>
        <dbReference type="ARBA" id="ARBA00023136"/>
    </source>
</evidence>
<keyword evidence="3" id="KW-1003">Cell membrane</keyword>
<feature type="transmembrane region" description="Helical" evidence="7">
    <location>
        <begin position="12"/>
        <end position="35"/>
    </location>
</feature>
<evidence type="ECO:0000256" key="4">
    <source>
        <dbReference type="ARBA" id="ARBA00022692"/>
    </source>
</evidence>
<feature type="transmembrane region" description="Helical" evidence="7">
    <location>
        <begin position="164"/>
        <end position="189"/>
    </location>
</feature>
<dbReference type="Gene3D" id="1.20.1630.10">
    <property type="entry name" value="Formate dehydrogenase/DMSO reductase domain"/>
    <property type="match status" value="1"/>
</dbReference>
<evidence type="ECO:0000313" key="9">
    <source>
        <dbReference type="Proteomes" id="UP000236488"/>
    </source>
</evidence>
<dbReference type="InterPro" id="IPR005614">
    <property type="entry name" value="NrfD-like"/>
</dbReference>
<gene>
    <name evidence="8" type="ORF">C2L80_03180</name>
</gene>
<dbReference type="EMBL" id="PPEL01000009">
    <property type="protein sequence ID" value="PNV66058.1"/>
    <property type="molecule type" value="Genomic_DNA"/>
</dbReference>
<feature type="transmembrane region" description="Helical" evidence="7">
    <location>
        <begin position="84"/>
        <end position="107"/>
    </location>
</feature>
<name>A0A2K2U784_9ACTN</name>
<feature type="transmembrane region" description="Helical" evidence="7">
    <location>
        <begin position="47"/>
        <end position="64"/>
    </location>
</feature>
<organism evidence="8 9">
    <name type="scientific">Rubneribacter badeniensis</name>
    <dbReference type="NCBI Taxonomy" id="2070688"/>
    <lineage>
        <taxon>Bacteria</taxon>
        <taxon>Bacillati</taxon>
        <taxon>Actinomycetota</taxon>
        <taxon>Coriobacteriia</taxon>
        <taxon>Eggerthellales</taxon>
        <taxon>Eggerthellaceae</taxon>
        <taxon>Rubneribacter</taxon>
    </lineage>
</organism>
<evidence type="ECO:0000256" key="1">
    <source>
        <dbReference type="ARBA" id="ARBA00004651"/>
    </source>
</evidence>
<evidence type="ECO:0000256" key="3">
    <source>
        <dbReference type="ARBA" id="ARBA00022475"/>
    </source>
</evidence>
<keyword evidence="5 7" id="KW-1133">Transmembrane helix</keyword>
<dbReference type="Proteomes" id="UP000236488">
    <property type="component" value="Unassembled WGS sequence"/>
</dbReference>
<comment type="similarity">
    <text evidence="2">Belongs to the NrfD family.</text>
</comment>
<evidence type="ECO:0000313" key="8">
    <source>
        <dbReference type="EMBL" id="PNV66058.1"/>
    </source>
</evidence>
<keyword evidence="4 7" id="KW-0812">Transmembrane</keyword>
<dbReference type="InterPro" id="IPR052049">
    <property type="entry name" value="Electron_transfer_protein"/>
</dbReference>
<dbReference type="AlphaFoldDB" id="A0A2K2U784"/>
<dbReference type="GO" id="GO:0005886">
    <property type="term" value="C:plasma membrane"/>
    <property type="evidence" value="ECO:0007669"/>
    <property type="project" value="UniProtKB-SubCell"/>
</dbReference>
<evidence type="ECO:0000256" key="2">
    <source>
        <dbReference type="ARBA" id="ARBA00008929"/>
    </source>
</evidence>
<accession>A0A2K2U784</accession>
<evidence type="ECO:0000256" key="5">
    <source>
        <dbReference type="ARBA" id="ARBA00022989"/>
    </source>
</evidence>
<feature type="transmembrane region" description="Helical" evidence="7">
    <location>
        <begin position="245"/>
        <end position="265"/>
    </location>
</feature>
<feature type="transmembrane region" description="Helical" evidence="7">
    <location>
        <begin position="306"/>
        <end position="326"/>
    </location>
</feature>
<dbReference type="PANTHER" id="PTHR34856:SF2">
    <property type="entry name" value="PROTEIN NRFD"/>
    <property type="match status" value="1"/>
</dbReference>
<keyword evidence="6 7" id="KW-0472">Membrane</keyword>
<comment type="caution">
    <text evidence="8">The sequence shown here is derived from an EMBL/GenBank/DDBJ whole genome shotgun (WGS) entry which is preliminary data.</text>
</comment>
<sequence length="327" mass="33789">MVELQTTWSWLPAIYLFLGGLSAGAFLTVSILHLVKPDRFKKTVTGGVWTAVAALAIGLLALVSEVEKPFQAMILFKSFVNGSSWMTIGAWLLLVTFVVFVLSALFTTDKLADWLGKVCKPLGRARAGINKVLAIVGIPCSLAVAAYTGVLLSAAPAIPLWGTWLLPALFTVSALDTGVAAVSVFAAVLEKDEGAHGLRTALEWTVLCLVAIEAVVLAAFLTTMQGSGADEALASGLLVSGPLSMQFWALVVAVGLVGPFLAALVQVATAKRKKDAALVPAVPVGGAACALVGGFTLRFLVLAAGLHAALVSPAALQAVQGVLLFVS</sequence>
<protein>
    <submittedName>
        <fullName evidence="8">Polysulfide reductase</fullName>
    </submittedName>
</protein>
<proteinExistence type="inferred from homology"/>
<keyword evidence="9" id="KW-1185">Reference proteome</keyword>
<reference evidence="8 9" key="1">
    <citation type="journal article" date="2018" name="Int. J. Syst. Evol. Microbiol.">
        <title>Rubneribacter badeniensis gen. nov., sp. nov. and Enteroscipio rubneri gen. nov., sp. nov., new members of the Eggerthellaceae isolated from human faeces.</title>
        <authorList>
            <person name="Danylec N."/>
            <person name="Gobl A."/>
            <person name="Stoll D.A."/>
            <person name="Hetzer B."/>
            <person name="Kulling S.E."/>
            <person name="Huch M."/>
        </authorList>
    </citation>
    <scope>NUCLEOTIDE SEQUENCE [LARGE SCALE GENOMIC DNA]</scope>
    <source>
        <strain evidence="8 9">ResAG-85</strain>
    </source>
</reference>
<feature type="transmembrane region" description="Helical" evidence="7">
    <location>
        <begin position="201"/>
        <end position="225"/>
    </location>
</feature>